<keyword evidence="1" id="KW-0175">Coiled coil</keyword>
<dbReference type="Proteomes" id="UP000244052">
    <property type="component" value="Unassembled WGS sequence"/>
</dbReference>
<feature type="coiled-coil region" evidence="1">
    <location>
        <begin position="99"/>
        <end position="193"/>
    </location>
</feature>
<evidence type="ECO:0000313" key="5">
    <source>
        <dbReference type="Proteomes" id="UP000244052"/>
    </source>
</evidence>
<dbReference type="Pfam" id="PF11740">
    <property type="entry name" value="KfrA_N"/>
    <property type="match status" value="1"/>
</dbReference>
<dbReference type="EMBL" id="QASO01000056">
    <property type="protein sequence ID" value="PTU79188.1"/>
    <property type="molecule type" value="Genomic_DNA"/>
</dbReference>
<dbReference type="InterPro" id="IPR021104">
    <property type="entry name" value="KfrA_DNA-bd_N"/>
</dbReference>
<keyword evidence="5" id="KW-1185">Reference proteome</keyword>
<reference evidence="4 5" key="1">
    <citation type="submission" date="2018-04" db="EMBL/GenBank/DDBJ databases">
        <title>Pseudomonas sp. nov., isolated from mangrove soil.</title>
        <authorList>
            <person name="Chen C."/>
        </authorList>
    </citation>
    <scope>NUCLEOTIDE SEQUENCE [LARGE SCALE GENOMIC DNA]</scope>
    <source>
        <strain evidence="4 5">JCM 14246</strain>
    </source>
</reference>
<dbReference type="AlphaFoldDB" id="A0A2T5PN45"/>
<evidence type="ECO:0000313" key="4">
    <source>
        <dbReference type="EMBL" id="PTU79188.1"/>
    </source>
</evidence>
<evidence type="ECO:0000256" key="2">
    <source>
        <dbReference type="SAM" id="MobiDB-lite"/>
    </source>
</evidence>
<comment type="caution">
    <text evidence="4">The sequence shown here is derived from an EMBL/GenBank/DDBJ whole genome shotgun (WGS) entry which is preliminary data.</text>
</comment>
<evidence type="ECO:0000256" key="1">
    <source>
        <dbReference type="SAM" id="Coils"/>
    </source>
</evidence>
<sequence>MAIGVPETEVFAAADAVLERGERPTVERVRQELGRGSPARVGALLDQWWERLAQRLRGETRLPALPTEISQAFVAVWQQAMLLAEGVAEQALAERRAVIEAERLQAATVEDEARQLIAKARQQVAAAQAAQHTAETRLADLELLLVQHQTQLADQKSRCTELAEERRVALQEVTVLRQELQVAQQQLIQERDAATTYLRGIEDRAHREVDRAREESRVTAARLKTVTRQHGQLRQRLDTVLSQLLEAQQVAAAEKARASTLEQQLVKPPRARRAKAKPTKSKSNTAAQAETCGSGR</sequence>
<proteinExistence type="predicted"/>
<name>A0A2T5PN45_ECTOL</name>
<evidence type="ECO:0000259" key="3">
    <source>
        <dbReference type="Pfam" id="PF11740"/>
    </source>
</evidence>
<feature type="region of interest" description="Disordered" evidence="2">
    <location>
        <begin position="259"/>
        <end position="296"/>
    </location>
</feature>
<feature type="compositionally biased region" description="Basic residues" evidence="2">
    <location>
        <begin position="269"/>
        <end position="280"/>
    </location>
</feature>
<organism evidence="4 5">
    <name type="scientific">Ectopseudomonas oleovorans</name>
    <name type="common">Pseudomonas oleovorans</name>
    <dbReference type="NCBI Taxonomy" id="301"/>
    <lineage>
        <taxon>Bacteria</taxon>
        <taxon>Pseudomonadati</taxon>
        <taxon>Pseudomonadota</taxon>
        <taxon>Gammaproteobacteria</taxon>
        <taxon>Pseudomonadales</taxon>
        <taxon>Pseudomonadaceae</taxon>
        <taxon>Ectopseudomonas</taxon>
    </lineage>
</organism>
<accession>A0A2T5PN45</accession>
<protein>
    <submittedName>
        <fullName evidence="4">Plasmid replication region</fullName>
    </submittedName>
</protein>
<gene>
    <name evidence="4" type="ORF">DBO86_10120</name>
</gene>
<dbReference type="RefSeq" id="WP_045633737.1">
    <property type="nucleotide sequence ID" value="NZ_QASO01000056.1"/>
</dbReference>
<feature type="domain" description="KfrA N-terminal DNA-binding" evidence="3">
    <location>
        <begin position="8"/>
        <end position="123"/>
    </location>
</feature>